<accession>A0AAV4N669</accession>
<dbReference type="Proteomes" id="UP001054945">
    <property type="component" value="Unassembled WGS sequence"/>
</dbReference>
<organism evidence="2 3">
    <name type="scientific">Caerostris extrusa</name>
    <name type="common">Bark spider</name>
    <name type="synonym">Caerostris bankana</name>
    <dbReference type="NCBI Taxonomy" id="172846"/>
    <lineage>
        <taxon>Eukaryota</taxon>
        <taxon>Metazoa</taxon>
        <taxon>Ecdysozoa</taxon>
        <taxon>Arthropoda</taxon>
        <taxon>Chelicerata</taxon>
        <taxon>Arachnida</taxon>
        <taxon>Araneae</taxon>
        <taxon>Araneomorphae</taxon>
        <taxon>Entelegynae</taxon>
        <taxon>Araneoidea</taxon>
        <taxon>Araneidae</taxon>
        <taxon>Caerostris</taxon>
    </lineage>
</organism>
<reference evidence="2 3" key="1">
    <citation type="submission" date="2021-06" db="EMBL/GenBank/DDBJ databases">
        <title>Caerostris extrusa draft genome.</title>
        <authorList>
            <person name="Kono N."/>
            <person name="Arakawa K."/>
        </authorList>
    </citation>
    <scope>NUCLEOTIDE SEQUENCE [LARGE SCALE GENOMIC DNA]</scope>
</reference>
<evidence type="ECO:0000313" key="2">
    <source>
        <dbReference type="EMBL" id="GIX79032.1"/>
    </source>
</evidence>
<sequence>MESYHPDVDMHRRFATEAISKETARFETDVQYWPQCFLRLLPVPEKMPPSILNGRQRKSGGKPNVMESWG</sequence>
<dbReference type="AlphaFoldDB" id="A0AAV4N669"/>
<proteinExistence type="predicted"/>
<comment type="caution">
    <text evidence="2">The sequence shown here is derived from an EMBL/GenBank/DDBJ whole genome shotgun (WGS) entry which is preliminary data.</text>
</comment>
<evidence type="ECO:0000313" key="3">
    <source>
        <dbReference type="Proteomes" id="UP001054945"/>
    </source>
</evidence>
<dbReference type="EMBL" id="BPLR01002891">
    <property type="protein sequence ID" value="GIX79032.1"/>
    <property type="molecule type" value="Genomic_DNA"/>
</dbReference>
<protein>
    <submittedName>
        <fullName evidence="2">Uncharacterized protein</fullName>
    </submittedName>
</protein>
<name>A0AAV4N669_CAEEX</name>
<gene>
    <name evidence="2" type="ORF">CEXT_415551</name>
</gene>
<feature type="region of interest" description="Disordered" evidence="1">
    <location>
        <begin position="48"/>
        <end position="70"/>
    </location>
</feature>
<evidence type="ECO:0000256" key="1">
    <source>
        <dbReference type="SAM" id="MobiDB-lite"/>
    </source>
</evidence>
<keyword evidence="3" id="KW-1185">Reference proteome</keyword>